<proteinExistence type="predicted"/>
<evidence type="ECO:0000313" key="1">
    <source>
        <dbReference type="EMBL" id="GFY33463.1"/>
    </source>
</evidence>
<keyword evidence="2" id="KW-1185">Reference proteome</keyword>
<comment type="caution">
    <text evidence="1">The sequence shown here is derived from an EMBL/GenBank/DDBJ whole genome shotgun (WGS) entry which is preliminary data.</text>
</comment>
<organism evidence="1 2">
    <name type="scientific">Trichonephila clavipes</name>
    <name type="common">Golden silk orbweaver</name>
    <name type="synonym">Nephila clavipes</name>
    <dbReference type="NCBI Taxonomy" id="2585209"/>
    <lineage>
        <taxon>Eukaryota</taxon>
        <taxon>Metazoa</taxon>
        <taxon>Ecdysozoa</taxon>
        <taxon>Arthropoda</taxon>
        <taxon>Chelicerata</taxon>
        <taxon>Arachnida</taxon>
        <taxon>Araneae</taxon>
        <taxon>Araneomorphae</taxon>
        <taxon>Entelegynae</taxon>
        <taxon>Araneoidea</taxon>
        <taxon>Nephilidae</taxon>
        <taxon>Trichonephila</taxon>
    </lineage>
</organism>
<dbReference type="Proteomes" id="UP000887159">
    <property type="component" value="Unassembled WGS sequence"/>
</dbReference>
<reference evidence="1" key="1">
    <citation type="submission" date="2020-08" db="EMBL/GenBank/DDBJ databases">
        <title>Multicomponent nature underlies the extraordinary mechanical properties of spider dragline silk.</title>
        <authorList>
            <person name="Kono N."/>
            <person name="Nakamura H."/>
            <person name="Mori M."/>
            <person name="Yoshida Y."/>
            <person name="Ohtoshi R."/>
            <person name="Malay A.D."/>
            <person name="Moran D.A.P."/>
            <person name="Tomita M."/>
            <person name="Numata K."/>
            <person name="Arakawa K."/>
        </authorList>
    </citation>
    <scope>NUCLEOTIDE SEQUENCE</scope>
</reference>
<accession>A0A8X6WEJ2</accession>
<dbReference type="AlphaFoldDB" id="A0A8X6WEJ2"/>
<evidence type="ECO:0000313" key="2">
    <source>
        <dbReference type="Proteomes" id="UP000887159"/>
    </source>
</evidence>
<sequence length="72" mass="8143">MLNKFRIEKRESEELGLVKVHHEELVCGNCRYHLIAVWSAGRGLVSDQASDTSPRPADWILLYWTTGATESA</sequence>
<name>A0A8X6WEJ2_TRICX</name>
<protein>
    <submittedName>
        <fullName evidence="1">Uncharacterized protein</fullName>
    </submittedName>
</protein>
<gene>
    <name evidence="1" type="ORF">TNCV_2227321</name>
</gene>
<dbReference type="EMBL" id="BMAU01021411">
    <property type="protein sequence ID" value="GFY33463.1"/>
    <property type="molecule type" value="Genomic_DNA"/>
</dbReference>